<dbReference type="Pfam" id="PF00545">
    <property type="entry name" value="Ribonuclease"/>
    <property type="match status" value="1"/>
</dbReference>
<evidence type="ECO:0000313" key="12">
    <source>
        <dbReference type="Proteomes" id="UP001303889"/>
    </source>
</evidence>
<reference evidence="11" key="1">
    <citation type="journal article" date="2023" name="Mol. Phylogenet. Evol.">
        <title>Genome-scale phylogeny and comparative genomics of the fungal order Sordariales.</title>
        <authorList>
            <person name="Hensen N."/>
            <person name="Bonometti L."/>
            <person name="Westerberg I."/>
            <person name="Brannstrom I.O."/>
            <person name="Guillou S."/>
            <person name="Cros-Aarteil S."/>
            <person name="Calhoun S."/>
            <person name="Haridas S."/>
            <person name="Kuo A."/>
            <person name="Mondo S."/>
            <person name="Pangilinan J."/>
            <person name="Riley R."/>
            <person name="LaButti K."/>
            <person name="Andreopoulos B."/>
            <person name="Lipzen A."/>
            <person name="Chen C."/>
            <person name="Yan M."/>
            <person name="Daum C."/>
            <person name="Ng V."/>
            <person name="Clum A."/>
            <person name="Steindorff A."/>
            <person name="Ohm R.A."/>
            <person name="Martin F."/>
            <person name="Silar P."/>
            <person name="Natvig D.O."/>
            <person name="Lalanne C."/>
            <person name="Gautier V."/>
            <person name="Ament-Velasquez S.L."/>
            <person name="Kruys A."/>
            <person name="Hutchinson M.I."/>
            <person name="Powell A.J."/>
            <person name="Barry K."/>
            <person name="Miller A.N."/>
            <person name="Grigoriev I.V."/>
            <person name="Debuchy R."/>
            <person name="Gladieux P."/>
            <person name="Hiltunen Thoren M."/>
            <person name="Johannesson H."/>
        </authorList>
    </citation>
    <scope>NUCLEOTIDE SEQUENCE</scope>
    <source>
        <strain evidence="11">CBS 103.79</strain>
    </source>
</reference>
<comment type="similarity">
    <text evidence="1">Belongs to the ribonuclease N1/T1 family.</text>
</comment>
<evidence type="ECO:0000256" key="4">
    <source>
        <dbReference type="ARBA" id="ARBA00022759"/>
    </source>
</evidence>
<name>A0AAN6MAN4_9PEZI</name>
<evidence type="ECO:0000256" key="9">
    <source>
        <dbReference type="SAM" id="MobiDB-lite"/>
    </source>
</evidence>
<keyword evidence="5" id="KW-0378">Hydrolase</keyword>
<evidence type="ECO:0000256" key="6">
    <source>
        <dbReference type="ARBA" id="ARBA00023157"/>
    </source>
</evidence>
<accession>A0AAN6MAN4</accession>
<comment type="caution">
    <text evidence="11">The sequence shown here is derived from an EMBL/GenBank/DDBJ whole genome shotgun (WGS) entry which is preliminary data.</text>
</comment>
<feature type="chain" id="PRO_5043033384" description="ribonuclease T1" evidence="10">
    <location>
        <begin position="21"/>
        <end position="219"/>
    </location>
</feature>
<protein>
    <recommendedName>
        <fullName evidence="2">ribonuclease T1</fullName>
        <ecNumber evidence="2">4.6.1.24</ecNumber>
    </recommendedName>
</protein>
<dbReference type="GO" id="GO:0003723">
    <property type="term" value="F:RNA binding"/>
    <property type="evidence" value="ECO:0007669"/>
    <property type="project" value="InterPro"/>
</dbReference>
<keyword evidence="10" id="KW-0732">Signal</keyword>
<evidence type="ECO:0000256" key="8">
    <source>
        <dbReference type="ARBA" id="ARBA00034015"/>
    </source>
</evidence>
<sequence length="219" mass="21955">MRSLLSTLVLALSYAITATADNAPAALEPRQGTASLSRLTCGSTSHTKQQVDAAVAEACRLHAAGQQLGDRKYPHQFKNFEGLLFAVSGPYQEFPILSSGVVYSGKGPGPDRVVINPNYQGACVYVGGMTHTNAQSTNGFVSCVEASSAAGSAATTTTSTRSSTSRTSTSTSTGTGTSTRTSSSSATASPTANAASGLAGIGGLGQGVVMGVAVGLVVL</sequence>
<keyword evidence="7" id="KW-0456">Lyase</keyword>
<proteinExistence type="inferred from homology"/>
<dbReference type="Gene3D" id="3.10.450.30">
    <property type="entry name" value="Microbial ribonucleases"/>
    <property type="match status" value="1"/>
</dbReference>
<gene>
    <name evidence="11" type="ORF">C8A05DRAFT_19764</name>
</gene>
<evidence type="ECO:0000256" key="5">
    <source>
        <dbReference type="ARBA" id="ARBA00022801"/>
    </source>
</evidence>
<dbReference type="GO" id="GO:0046589">
    <property type="term" value="F:ribonuclease T1 activity"/>
    <property type="evidence" value="ECO:0007669"/>
    <property type="project" value="UniProtKB-EC"/>
</dbReference>
<keyword evidence="4" id="KW-0255">Endonuclease</keyword>
<dbReference type="PANTHER" id="PTHR42104">
    <property type="entry name" value="EXTRACELLULAR GUANYL-SPECIFIC RIBONUCLEASE RNTA (AFU_ORTHOLOGUE AFUA_4G03230)"/>
    <property type="match status" value="1"/>
</dbReference>
<evidence type="ECO:0000256" key="2">
    <source>
        <dbReference type="ARBA" id="ARBA00012549"/>
    </source>
</evidence>
<reference evidence="11" key="2">
    <citation type="submission" date="2023-05" db="EMBL/GenBank/DDBJ databases">
        <authorList>
            <consortium name="Lawrence Berkeley National Laboratory"/>
            <person name="Steindorff A."/>
            <person name="Hensen N."/>
            <person name="Bonometti L."/>
            <person name="Westerberg I."/>
            <person name="Brannstrom I.O."/>
            <person name="Guillou S."/>
            <person name="Cros-Aarteil S."/>
            <person name="Calhoun S."/>
            <person name="Haridas S."/>
            <person name="Kuo A."/>
            <person name="Mondo S."/>
            <person name="Pangilinan J."/>
            <person name="Riley R."/>
            <person name="Labutti K."/>
            <person name="Andreopoulos B."/>
            <person name="Lipzen A."/>
            <person name="Chen C."/>
            <person name="Yanf M."/>
            <person name="Daum C."/>
            <person name="Ng V."/>
            <person name="Clum A."/>
            <person name="Ohm R."/>
            <person name="Martin F."/>
            <person name="Silar P."/>
            <person name="Natvig D."/>
            <person name="Lalanne C."/>
            <person name="Gautier V."/>
            <person name="Ament-Velasquez S.L."/>
            <person name="Kruys A."/>
            <person name="Hutchinson M.I."/>
            <person name="Powell A.J."/>
            <person name="Barry K."/>
            <person name="Miller A.N."/>
            <person name="Grigoriev I.V."/>
            <person name="Debuchy R."/>
            <person name="Gladieux P."/>
            <person name="Thoren M.H."/>
            <person name="Johannesson H."/>
        </authorList>
    </citation>
    <scope>NUCLEOTIDE SEQUENCE</scope>
    <source>
        <strain evidence="11">CBS 103.79</strain>
    </source>
</reference>
<comment type="catalytic activity">
    <reaction evidence="8">
        <text>[RNA] containing guanosine + H2O = an [RNA fragment]-3'-guanosine-3'-phosphate + a 5'-hydroxy-ribonucleotide-3'-[RNA fragment].</text>
        <dbReference type="EC" id="4.6.1.24"/>
    </reaction>
</comment>
<feature type="signal peptide" evidence="10">
    <location>
        <begin position="1"/>
        <end position="20"/>
    </location>
</feature>
<dbReference type="SUPFAM" id="SSF53933">
    <property type="entry name" value="Microbial ribonucleases"/>
    <property type="match status" value="1"/>
</dbReference>
<dbReference type="EMBL" id="MU856151">
    <property type="protein sequence ID" value="KAK3897487.1"/>
    <property type="molecule type" value="Genomic_DNA"/>
</dbReference>
<dbReference type="InterPro" id="IPR000026">
    <property type="entry name" value="N1-like"/>
</dbReference>
<dbReference type="AlphaFoldDB" id="A0AAN6MAN4"/>
<evidence type="ECO:0000313" key="11">
    <source>
        <dbReference type="EMBL" id="KAK3897487.1"/>
    </source>
</evidence>
<feature type="region of interest" description="Disordered" evidence="9">
    <location>
        <begin position="152"/>
        <end position="192"/>
    </location>
</feature>
<keyword evidence="12" id="KW-1185">Reference proteome</keyword>
<dbReference type="InterPro" id="IPR016191">
    <property type="entry name" value="Ribonuclease/ribotoxin"/>
</dbReference>
<organism evidence="11 12">
    <name type="scientific">Staphylotrichum tortipilum</name>
    <dbReference type="NCBI Taxonomy" id="2831512"/>
    <lineage>
        <taxon>Eukaryota</taxon>
        <taxon>Fungi</taxon>
        <taxon>Dikarya</taxon>
        <taxon>Ascomycota</taxon>
        <taxon>Pezizomycotina</taxon>
        <taxon>Sordariomycetes</taxon>
        <taxon>Sordariomycetidae</taxon>
        <taxon>Sordariales</taxon>
        <taxon>Chaetomiaceae</taxon>
        <taxon>Staphylotrichum</taxon>
    </lineage>
</organism>
<evidence type="ECO:0000256" key="10">
    <source>
        <dbReference type="SAM" id="SignalP"/>
    </source>
</evidence>
<dbReference type="GO" id="GO:0016787">
    <property type="term" value="F:hydrolase activity"/>
    <property type="evidence" value="ECO:0007669"/>
    <property type="project" value="UniProtKB-KW"/>
</dbReference>
<dbReference type="Proteomes" id="UP001303889">
    <property type="component" value="Unassembled WGS sequence"/>
</dbReference>
<evidence type="ECO:0000256" key="1">
    <source>
        <dbReference type="ARBA" id="ARBA00009006"/>
    </source>
</evidence>
<keyword evidence="3" id="KW-0540">Nuclease</keyword>
<dbReference type="EC" id="4.6.1.24" evidence="2"/>
<evidence type="ECO:0000256" key="7">
    <source>
        <dbReference type="ARBA" id="ARBA00023239"/>
    </source>
</evidence>
<keyword evidence="6" id="KW-1015">Disulfide bond</keyword>
<evidence type="ECO:0000256" key="3">
    <source>
        <dbReference type="ARBA" id="ARBA00022722"/>
    </source>
</evidence>
<dbReference type="PANTHER" id="PTHR42104:SF1">
    <property type="entry name" value="EXTRACELLULAR GUANYL-SPECIFIC RIBONUCLEASE RNTA (AFU_ORTHOLOGUE AFUA_4G03230)"/>
    <property type="match status" value="1"/>
</dbReference>